<dbReference type="RefSeq" id="WP_179816877.1">
    <property type="nucleotide sequence ID" value="NZ_JACBZD010000002.1"/>
</dbReference>
<feature type="transmembrane region" description="Helical" evidence="2">
    <location>
        <begin position="84"/>
        <end position="114"/>
    </location>
</feature>
<sequence length="203" mass="19478">MSNPYAGPPQPQPGPAGGGTGGAGGPGGYGYPHSPSGQYGYPQPGPGPQQPPVGYPAQPPVPPGYVPGVVQAPPQSNGYATASLVIGVISALLAIFFIGGVLACVGLGLGIAALRQAGRTGIGRTAAVGGLVLNVATIALTLAWVAVAIRLDSVEVMPSTTAPASVTLAVDAPAGPLPDSAARPGPAALPDSAALLAPVAFGG</sequence>
<keyword evidence="2" id="KW-1133">Transmembrane helix</keyword>
<dbReference type="EMBL" id="JACBZD010000002">
    <property type="protein sequence ID" value="NYI07967.1"/>
    <property type="molecule type" value="Genomic_DNA"/>
</dbReference>
<evidence type="ECO:0000313" key="4">
    <source>
        <dbReference type="Proteomes" id="UP000567795"/>
    </source>
</evidence>
<keyword evidence="4" id="KW-1185">Reference proteome</keyword>
<dbReference type="Proteomes" id="UP000567795">
    <property type="component" value="Unassembled WGS sequence"/>
</dbReference>
<organism evidence="3 4">
    <name type="scientific">Allostreptomyces psammosilenae</name>
    <dbReference type="NCBI Taxonomy" id="1892865"/>
    <lineage>
        <taxon>Bacteria</taxon>
        <taxon>Bacillati</taxon>
        <taxon>Actinomycetota</taxon>
        <taxon>Actinomycetes</taxon>
        <taxon>Kitasatosporales</taxon>
        <taxon>Streptomycetaceae</taxon>
        <taxon>Allostreptomyces</taxon>
    </lineage>
</organism>
<name>A0A853A1F1_9ACTN</name>
<comment type="caution">
    <text evidence="3">The sequence shown here is derived from an EMBL/GenBank/DDBJ whole genome shotgun (WGS) entry which is preliminary data.</text>
</comment>
<feature type="compositionally biased region" description="Pro residues" evidence="1">
    <location>
        <begin position="1"/>
        <end position="14"/>
    </location>
</feature>
<feature type="compositionally biased region" description="Low complexity" evidence="1">
    <location>
        <begin position="31"/>
        <end position="42"/>
    </location>
</feature>
<accession>A0A853A1F1</accession>
<reference evidence="3 4" key="1">
    <citation type="submission" date="2020-07" db="EMBL/GenBank/DDBJ databases">
        <title>Sequencing the genomes of 1000 actinobacteria strains.</title>
        <authorList>
            <person name="Klenk H.-P."/>
        </authorList>
    </citation>
    <scope>NUCLEOTIDE SEQUENCE [LARGE SCALE GENOMIC DNA]</scope>
    <source>
        <strain evidence="3 4">DSM 42178</strain>
    </source>
</reference>
<protein>
    <submittedName>
        <fullName evidence="3">Preprotein translocase subunit SecG</fullName>
    </submittedName>
</protein>
<feature type="compositionally biased region" description="Pro residues" evidence="1">
    <location>
        <begin position="43"/>
        <end position="58"/>
    </location>
</feature>
<proteinExistence type="predicted"/>
<dbReference type="AlphaFoldDB" id="A0A853A1F1"/>
<feature type="transmembrane region" description="Helical" evidence="2">
    <location>
        <begin position="126"/>
        <end position="149"/>
    </location>
</feature>
<keyword evidence="2" id="KW-0812">Transmembrane</keyword>
<feature type="compositionally biased region" description="Gly residues" evidence="1">
    <location>
        <begin position="15"/>
        <end position="30"/>
    </location>
</feature>
<evidence type="ECO:0000256" key="1">
    <source>
        <dbReference type="SAM" id="MobiDB-lite"/>
    </source>
</evidence>
<keyword evidence="2" id="KW-0472">Membrane</keyword>
<feature type="region of interest" description="Disordered" evidence="1">
    <location>
        <begin position="1"/>
        <end position="58"/>
    </location>
</feature>
<evidence type="ECO:0000256" key="2">
    <source>
        <dbReference type="SAM" id="Phobius"/>
    </source>
</evidence>
<gene>
    <name evidence="3" type="ORF">FHU37_004996</name>
</gene>
<evidence type="ECO:0000313" key="3">
    <source>
        <dbReference type="EMBL" id="NYI07967.1"/>
    </source>
</evidence>